<feature type="compositionally biased region" description="Basic and acidic residues" evidence="1">
    <location>
        <begin position="19"/>
        <end position="34"/>
    </location>
</feature>
<evidence type="ECO:0000256" key="1">
    <source>
        <dbReference type="SAM" id="MobiDB-lite"/>
    </source>
</evidence>
<organism evidence="2 3">
    <name type="scientific">Datura stramonium</name>
    <name type="common">Jimsonweed</name>
    <name type="synonym">Common thornapple</name>
    <dbReference type="NCBI Taxonomy" id="4076"/>
    <lineage>
        <taxon>Eukaryota</taxon>
        <taxon>Viridiplantae</taxon>
        <taxon>Streptophyta</taxon>
        <taxon>Embryophyta</taxon>
        <taxon>Tracheophyta</taxon>
        <taxon>Spermatophyta</taxon>
        <taxon>Magnoliopsida</taxon>
        <taxon>eudicotyledons</taxon>
        <taxon>Gunneridae</taxon>
        <taxon>Pentapetalae</taxon>
        <taxon>asterids</taxon>
        <taxon>lamiids</taxon>
        <taxon>Solanales</taxon>
        <taxon>Solanaceae</taxon>
        <taxon>Solanoideae</taxon>
        <taxon>Datureae</taxon>
        <taxon>Datura</taxon>
    </lineage>
</organism>
<dbReference type="EMBL" id="JACEIK010008174">
    <property type="protein sequence ID" value="MCE3051106.1"/>
    <property type="molecule type" value="Genomic_DNA"/>
</dbReference>
<proteinExistence type="predicted"/>
<reference evidence="2 3" key="1">
    <citation type="journal article" date="2021" name="BMC Genomics">
        <title>Datura genome reveals duplications of psychoactive alkaloid biosynthetic genes and high mutation rate following tissue culture.</title>
        <authorList>
            <person name="Rajewski A."/>
            <person name="Carter-House D."/>
            <person name="Stajich J."/>
            <person name="Litt A."/>
        </authorList>
    </citation>
    <scope>NUCLEOTIDE SEQUENCE [LARGE SCALE GENOMIC DNA]</scope>
    <source>
        <strain evidence="2">AR-01</strain>
    </source>
</reference>
<keyword evidence="3" id="KW-1185">Reference proteome</keyword>
<dbReference type="Proteomes" id="UP000823775">
    <property type="component" value="Unassembled WGS sequence"/>
</dbReference>
<evidence type="ECO:0000313" key="2">
    <source>
        <dbReference type="EMBL" id="MCE3051106.1"/>
    </source>
</evidence>
<accession>A0ABS8WM00</accession>
<name>A0ABS8WM00_DATST</name>
<feature type="region of interest" description="Disordered" evidence="1">
    <location>
        <begin position="19"/>
        <end position="79"/>
    </location>
</feature>
<gene>
    <name evidence="2" type="ORF">HAX54_048917</name>
</gene>
<protein>
    <submittedName>
        <fullName evidence="2">Uncharacterized protein</fullName>
    </submittedName>
</protein>
<comment type="caution">
    <text evidence="2">The sequence shown here is derived from an EMBL/GenBank/DDBJ whole genome shotgun (WGS) entry which is preliminary data.</text>
</comment>
<sequence length="79" mass="8604">MDPIGEELSCLSALVEITGNERDDESNHHEHLDTSRMPGVVDKLVTTPDASHHGTTKELEPTTTQNPQREGPSLSGEVE</sequence>
<feature type="compositionally biased region" description="Basic and acidic residues" evidence="1">
    <location>
        <begin position="50"/>
        <end position="60"/>
    </location>
</feature>
<evidence type="ECO:0000313" key="3">
    <source>
        <dbReference type="Proteomes" id="UP000823775"/>
    </source>
</evidence>